<dbReference type="CDD" id="cd22157">
    <property type="entry name" value="F-box_AtFBW1-like"/>
    <property type="match status" value="1"/>
</dbReference>
<dbReference type="InterPro" id="IPR036047">
    <property type="entry name" value="F-box-like_dom_sf"/>
</dbReference>
<dbReference type="SMART" id="SM00256">
    <property type="entry name" value="FBOX"/>
    <property type="match status" value="1"/>
</dbReference>
<dbReference type="Pfam" id="PF00646">
    <property type="entry name" value="F-box"/>
    <property type="match status" value="1"/>
</dbReference>
<protein>
    <recommendedName>
        <fullName evidence="1">F-box domain-containing protein</fullName>
    </recommendedName>
</protein>
<dbReference type="Proteomes" id="UP001152523">
    <property type="component" value="Unassembled WGS sequence"/>
</dbReference>
<dbReference type="InterPro" id="IPR017451">
    <property type="entry name" value="F-box-assoc_interact_dom"/>
</dbReference>
<dbReference type="InterPro" id="IPR001810">
    <property type="entry name" value="F-box_dom"/>
</dbReference>
<dbReference type="Gene3D" id="1.20.1280.50">
    <property type="match status" value="1"/>
</dbReference>
<comment type="caution">
    <text evidence="2">The sequence shown here is derived from an EMBL/GenBank/DDBJ whole genome shotgun (WGS) entry which is preliminary data.</text>
</comment>
<evidence type="ECO:0000313" key="2">
    <source>
        <dbReference type="EMBL" id="CAH9071561.1"/>
    </source>
</evidence>
<proteinExistence type="predicted"/>
<organism evidence="2 3">
    <name type="scientific">Cuscuta epithymum</name>
    <dbReference type="NCBI Taxonomy" id="186058"/>
    <lineage>
        <taxon>Eukaryota</taxon>
        <taxon>Viridiplantae</taxon>
        <taxon>Streptophyta</taxon>
        <taxon>Embryophyta</taxon>
        <taxon>Tracheophyta</taxon>
        <taxon>Spermatophyta</taxon>
        <taxon>Magnoliopsida</taxon>
        <taxon>eudicotyledons</taxon>
        <taxon>Gunneridae</taxon>
        <taxon>Pentapetalae</taxon>
        <taxon>asterids</taxon>
        <taxon>lamiids</taxon>
        <taxon>Solanales</taxon>
        <taxon>Convolvulaceae</taxon>
        <taxon>Cuscuteae</taxon>
        <taxon>Cuscuta</taxon>
        <taxon>Cuscuta subgen. Cuscuta</taxon>
    </lineage>
</organism>
<dbReference type="SUPFAM" id="SSF50965">
    <property type="entry name" value="Galactose oxidase, central domain"/>
    <property type="match status" value="1"/>
</dbReference>
<dbReference type="SUPFAM" id="SSF81383">
    <property type="entry name" value="F-box domain"/>
    <property type="match status" value="1"/>
</dbReference>
<dbReference type="PANTHER" id="PTHR31111">
    <property type="entry name" value="BNAA05G37150D PROTEIN-RELATED"/>
    <property type="match status" value="1"/>
</dbReference>
<dbReference type="EMBL" id="CAMAPF010000021">
    <property type="protein sequence ID" value="CAH9071561.1"/>
    <property type="molecule type" value="Genomic_DNA"/>
</dbReference>
<sequence length="361" mass="41321">MARKKIKTRGNDKNVAEASHQILHDDIISHILKRLPARVLMQFKCVCKDWTRLIRDPDFTESHLSHSRAQPTVSYVLCMTNTGAFAADQSLVLKNSWVPANPDLFRTHMPCSNSVNGLICFGSRGRRPGSRNSHNIVYNLSTGEKRDLPQPPIPGIFSTYALGFDPAKKKYKVLHFGPIGGGRIYGQIRGCQIFTLERNSSWRSLSHVPNSPYPLIRLNSIYLDGKIYYYDQIHIRFFDLTSEKFGTIEPPPYFSPFYNTPPRLIEAGSNLGVVSWRNAVPHPECSFWVLEQNWSLRCTFSMKFEKIWGSVGRSVLLLGREDLFLFDANARTRKKLKKARDEYTHVLCNHVENIYPLSTTQ</sequence>
<evidence type="ECO:0000259" key="1">
    <source>
        <dbReference type="SMART" id="SM00256"/>
    </source>
</evidence>
<feature type="domain" description="F-box" evidence="1">
    <location>
        <begin position="23"/>
        <end position="63"/>
    </location>
</feature>
<dbReference type="Pfam" id="PF08268">
    <property type="entry name" value="FBA_3"/>
    <property type="match status" value="1"/>
</dbReference>
<accession>A0AAV0C942</accession>
<dbReference type="NCBIfam" id="TIGR01640">
    <property type="entry name" value="F_box_assoc_1"/>
    <property type="match status" value="1"/>
</dbReference>
<name>A0AAV0C942_9ASTE</name>
<keyword evidence="3" id="KW-1185">Reference proteome</keyword>
<dbReference type="AlphaFoldDB" id="A0AAV0C942"/>
<gene>
    <name evidence="2" type="ORF">CEPIT_LOCUS3969</name>
</gene>
<dbReference type="PANTHER" id="PTHR31111:SF136">
    <property type="entry name" value="F-BOX ASSOCIATED DOMAIN-CONTAINING PROTEIN"/>
    <property type="match status" value="1"/>
</dbReference>
<evidence type="ECO:0000313" key="3">
    <source>
        <dbReference type="Proteomes" id="UP001152523"/>
    </source>
</evidence>
<dbReference type="InterPro" id="IPR013187">
    <property type="entry name" value="F-box-assoc_dom_typ3"/>
</dbReference>
<dbReference type="InterPro" id="IPR011043">
    <property type="entry name" value="Gal_Oxase/kelch_b-propeller"/>
</dbReference>
<reference evidence="2" key="1">
    <citation type="submission" date="2022-07" db="EMBL/GenBank/DDBJ databases">
        <authorList>
            <person name="Macas J."/>
            <person name="Novak P."/>
            <person name="Neumann P."/>
        </authorList>
    </citation>
    <scope>NUCLEOTIDE SEQUENCE</scope>
</reference>